<organism evidence="1 2">
    <name type="scientific">Trema orientale</name>
    <name type="common">Charcoal tree</name>
    <name type="synonym">Celtis orientalis</name>
    <dbReference type="NCBI Taxonomy" id="63057"/>
    <lineage>
        <taxon>Eukaryota</taxon>
        <taxon>Viridiplantae</taxon>
        <taxon>Streptophyta</taxon>
        <taxon>Embryophyta</taxon>
        <taxon>Tracheophyta</taxon>
        <taxon>Spermatophyta</taxon>
        <taxon>Magnoliopsida</taxon>
        <taxon>eudicotyledons</taxon>
        <taxon>Gunneridae</taxon>
        <taxon>Pentapetalae</taxon>
        <taxon>rosids</taxon>
        <taxon>fabids</taxon>
        <taxon>Rosales</taxon>
        <taxon>Cannabaceae</taxon>
        <taxon>Trema</taxon>
    </lineage>
</organism>
<gene>
    <name evidence="1" type="ORF">TorRG33x02_038810</name>
</gene>
<dbReference type="InParanoid" id="A0A2P5FRM1"/>
<accession>A0A2P5FRM1</accession>
<sequence length="43" mass="5074">MKRVVKFYGKELKFGWLFGLLMRKEFKDLMLSDLVRDGASCCN</sequence>
<keyword evidence="2" id="KW-1185">Reference proteome</keyword>
<dbReference type="Proteomes" id="UP000237000">
    <property type="component" value="Unassembled WGS sequence"/>
</dbReference>
<protein>
    <submittedName>
        <fullName evidence="1">Uncharacterized protein</fullName>
    </submittedName>
</protein>
<dbReference type="OrthoDB" id="10291376at2759"/>
<dbReference type="AlphaFoldDB" id="A0A2P5FRM1"/>
<proteinExistence type="predicted"/>
<evidence type="ECO:0000313" key="1">
    <source>
        <dbReference type="EMBL" id="POO00468.1"/>
    </source>
</evidence>
<evidence type="ECO:0000313" key="2">
    <source>
        <dbReference type="Proteomes" id="UP000237000"/>
    </source>
</evidence>
<comment type="caution">
    <text evidence="1">The sequence shown here is derived from an EMBL/GenBank/DDBJ whole genome shotgun (WGS) entry which is preliminary data.</text>
</comment>
<dbReference type="EMBL" id="JXTC01000013">
    <property type="protein sequence ID" value="POO00468.1"/>
    <property type="molecule type" value="Genomic_DNA"/>
</dbReference>
<reference evidence="2" key="1">
    <citation type="submission" date="2016-06" db="EMBL/GenBank/DDBJ databases">
        <title>Parallel loss of symbiosis genes in relatives of nitrogen-fixing non-legume Parasponia.</title>
        <authorList>
            <person name="Van Velzen R."/>
            <person name="Holmer R."/>
            <person name="Bu F."/>
            <person name="Rutten L."/>
            <person name="Van Zeijl A."/>
            <person name="Liu W."/>
            <person name="Santuari L."/>
            <person name="Cao Q."/>
            <person name="Sharma T."/>
            <person name="Shen D."/>
            <person name="Roswanjaya Y."/>
            <person name="Wardhani T."/>
            <person name="Kalhor M.S."/>
            <person name="Jansen J."/>
            <person name="Van den Hoogen J."/>
            <person name="Gungor B."/>
            <person name="Hartog M."/>
            <person name="Hontelez J."/>
            <person name="Verver J."/>
            <person name="Yang W.-C."/>
            <person name="Schijlen E."/>
            <person name="Repin R."/>
            <person name="Schilthuizen M."/>
            <person name="Schranz E."/>
            <person name="Heidstra R."/>
            <person name="Miyata K."/>
            <person name="Fedorova E."/>
            <person name="Kohlen W."/>
            <person name="Bisseling T."/>
            <person name="Smit S."/>
            <person name="Geurts R."/>
        </authorList>
    </citation>
    <scope>NUCLEOTIDE SEQUENCE [LARGE SCALE GENOMIC DNA]</scope>
    <source>
        <strain evidence="2">cv. RG33-2</strain>
    </source>
</reference>
<name>A0A2P5FRM1_TREOI</name>